<dbReference type="OrthoDB" id="6624823at2759"/>
<dbReference type="EMBL" id="VYZN01000079">
    <property type="protein sequence ID" value="KAE9523444.1"/>
    <property type="molecule type" value="Genomic_DNA"/>
</dbReference>
<evidence type="ECO:0000256" key="1">
    <source>
        <dbReference type="SAM" id="MobiDB-lite"/>
    </source>
</evidence>
<feature type="compositionally biased region" description="Polar residues" evidence="1">
    <location>
        <begin position="133"/>
        <end position="145"/>
    </location>
</feature>
<evidence type="ECO:0000313" key="2">
    <source>
        <dbReference type="EMBL" id="KAE9523444.1"/>
    </source>
</evidence>
<proteinExistence type="predicted"/>
<comment type="caution">
    <text evidence="2">The sequence shown here is derived from an EMBL/GenBank/DDBJ whole genome shotgun (WGS) entry which is preliminary data.</text>
</comment>
<sequence length="177" mass="20467">MKNRSDVVLCPQGSTGSFGDLMNLKRFYDDSSVGSAENLVARAVPLSTVFCRQHPGAASEESMTTVAEIAASVPYHHRSRIDLQQKQQQQLQQAQHQQQLQLQHNHQQMQQQQQQQTRRYASDLGGTRPVCKQPSQYRTAEMTSQQRIERMSRIMKQQNHRPEQMMRFRHTMTLNTT</sequence>
<gene>
    <name evidence="2" type="ORF">AGLY_015996</name>
</gene>
<accession>A0A6G0SZQ8</accession>
<reference evidence="2 3" key="1">
    <citation type="submission" date="2019-08" db="EMBL/GenBank/DDBJ databases">
        <title>The genome of the soybean aphid Biotype 1, its phylome, world population structure and adaptation to the North American continent.</title>
        <authorList>
            <person name="Giordano R."/>
            <person name="Donthu R.K."/>
            <person name="Hernandez A.G."/>
            <person name="Wright C.L."/>
            <person name="Zimin A.V."/>
        </authorList>
    </citation>
    <scope>NUCLEOTIDE SEQUENCE [LARGE SCALE GENOMIC DNA]</scope>
    <source>
        <tissue evidence="2">Whole aphids</tissue>
    </source>
</reference>
<name>A0A6G0SZQ8_APHGL</name>
<keyword evidence="3" id="KW-1185">Reference proteome</keyword>
<dbReference type="AlphaFoldDB" id="A0A6G0SZQ8"/>
<evidence type="ECO:0000313" key="3">
    <source>
        <dbReference type="Proteomes" id="UP000475862"/>
    </source>
</evidence>
<feature type="non-terminal residue" evidence="2">
    <location>
        <position position="177"/>
    </location>
</feature>
<protein>
    <submittedName>
        <fullName evidence="2">Uncharacterized protein</fullName>
    </submittedName>
</protein>
<feature type="compositionally biased region" description="Low complexity" evidence="1">
    <location>
        <begin position="100"/>
        <end position="116"/>
    </location>
</feature>
<organism evidence="2 3">
    <name type="scientific">Aphis glycines</name>
    <name type="common">Soybean aphid</name>
    <dbReference type="NCBI Taxonomy" id="307491"/>
    <lineage>
        <taxon>Eukaryota</taxon>
        <taxon>Metazoa</taxon>
        <taxon>Ecdysozoa</taxon>
        <taxon>Arthropoda</taxon>
        <taxon>Hexapoda</taxon>
        <taxon>Insecta</taxon>
        <taxon>Pterygota</taxon>
        <taxon>Neoptera</taxon>
        <taxon>Paraneoptera</taxon>
        <taxon>Hemiptera</taxon>
        <taxon>Sternorrhyncha</taxon>
        <taxon>Aphidomorpha</taxon>
        <taxon>Aphidoidea</taxon>
        <taxon>Aphididae</taxon>
        <taxon>Aphidini</taxon>
        <taxon>Aphis</taxon>
        <taxon>Aphis</taxon>
    </lineage>
</organism>
<feature type="region of interest" description="Disordered" evidence="1">
    <location>
        <begin position="100"/>
        <end position="145"/>
    </location>
</feature>
<dbReference type="Proteomes" id="UP000475862">
    <property type="component" value="Unassembled WGS sequence"/>
</dbReference>